<dbReference type="Proteomes" id="UP000245466">
    <property type="component" value="Unassembled WGS sequence"/>
</dbReference>
<name>A0A2U1AR03_9BACT</name>
<dbReference type="GO" id="GO:0046872">
    <property type="term" value="F:metal ion binding"/>
    <property type="evidence" value="ECO:0007669"/>
    <property type="project" value="InterPro"/>
</dbReference>
<evidence type="ECO:0000313" key="4">
    <source>
        <dbReference type="Proteomes" id="UP000245466"/>
    </source>
</evidence>
<organism evidence="3 4">
    <name type="scientific">Pontibacter virosus</name>
    <dbReference type="NCBI Taxonomy" id="1765052"/>
    <lineage>
        <taxon>Bacteria</taxon>
        <taxon>Pseudomonadati</taxon>
        <taxon>Bacteroidota</taxon>
        <taxon>Cytophagia</taxon>
        <taxon>Cytophagales</taxon>
        <taxon>Hymenobacteraceae</taxon>
        <taxon>Pontibacter</taxon>
    </lineage>
</organism>
<dbReference type="AlphaFoldDB" id="A0A2U1AR03"/>
<protein>
    <recommendedName>
        <fullName evidence="5">CHRD domain-containing protein</fullName>
    </recommendedName>
</protein>
<dbReference type="InterPro" id="IPR036423">
    <property type="entry name" value="SOD-like_Cu/Zn_dom_sf"/>
</dbReference>
<evidence type="ECO:0000256" key="2">
    <source>
        <dbReference type="SAM" id="SignalP"/>
    </source>
</evidence>
<dbReference type="Gene3D" id="2.60.40.200">
    <property type="entry name" value="Superoxide dismutase, copper/zinc binding domain"/>
    <property type="match status" value="1"/>
</dbReference>
<evidence type="ECO:0008006" key="5">
    <source>
        <dbReference type="Google" id="ProtNLM"/>
    </source>
</evidence>
<comment type="caution">
    <text evidence="3">The sequence shown here is derived from an EMBL/GenBank/DDBJ whole genome shotgun (WGS) entry which is preliminary data.</text>
</comment>
<dbReference type="OrthoDB" id="2991218at2"/>
<evidence type="ECO:0000313" key="3">
    <source>
        <dbReference type="EMBL" id="PVY38859.1"/>
    </source>
</evidence>
<gene>
    <name evidence="3" type="ORF">C8E01_11424</name>
</gene>
<feature type="chain" id="PRO_5015500639" description="CHRD domain-containing protein" evidence="2">
    <location>
        <begin position="26"/>
        <end position="204"/>
    </location>
</feature>
<keyword evidence="2" id="KW-0732">Signal</keyword>
<feature type="signal peptide" evidence="2">
    <location>
        <begin position="1"/>
        <end position="25"/>
    </location>
</feature>
<sequence>MKKFIQKTSAFVAVAAILFSFNACEQADVAPDAGLAAQGIDEAHQTNSMNLNKTYTVHLMELNNSGVNGTATIDLNGDMIDVNLEASGLTPNMEHMQHIHGFTDNNKNAVCPPMSADKDGDGLISLVEGVPFYGPVLVALTPYPTADAAGMVNFMNDYGISRVVRSLQNNVIVLHGMYVDGVYDATIPVACGQIKVMNNGKGKK</sequence>
<comment type="similarity">
    <text evidence="1">Belongs to the Cu-Zn superoxide dismutase family.</text>
</comment>
<proteinExistence type="inferred from homology"/>
<keyword evidence="4" id="KW-1185">Reference proteome</keyword>
<evidence type="ECO:0000256" key="1">
    <source>
        <dbReference type="ARBA" id="ARBA00010457"/>
    </source>
</evidence>
<dbReference type="EMBL" id="QEKI01000014">
    <property type="protein sequence ID" value="PVY38859.1"/>
    <property type="molecule type" value="Genomic_DNA"/>
</dbReference>
<dbReference type="RefSeq" id="WP_116544643.1">
    <property type="nucleotide sequence ID" value="NZ_QEKI01000014.1"/>
</dbReference>
<accession>A0A2U1AR03</accession>
<reference evidence="3 4" key="1">
    <citation type="submission" date="2018-04" db="EMBL/GenBank/DDBJ databases">
        <title>Genomic Encyclopedia of Type Strains, Phase IV (KMG-IV): sequencing the most valuable type-strain genomes for metagenomic binning, comparative biology and taxonomic classification.</title>
        <authorList>
            <person name="Goeker M."/>
        </authorList>
    </citation>
    <scope>NUCLEOTIDE SEQUENCE [LARGE SCALE GENOMIC DNA]</scope>
    <source>
        <strain evidence="3 4">DSM 100231</strain>
    </source>
</reference>
<dbReference type="GO" id="GO:0006801">
    <property type="term" value="P:superoxide metabolic process"/>
    <property type="evidence" value="ECO:0007669"/>
    <property type="project" value="InterPro"/>
</dbReference>